<dbReference type="Pfam" id="PF07486">
    <property type="entry name" value="Hydrolase_2"/>
    <property type="match status" value="1"/>
</dbReference>
<feature type="region of interest" description="Disordered" evidence="1">
    <location>
        <begin position="27"/>
        <end position="53"/>
    </location>
</feature>
<dbReference type="Proteomes" id="UP000229081">
    <property type="component" value="Chromosome"/>
</dbReference>
<dbReference type="KEGG" id="sphc:CVN68_21615"/>
<evidence type="ECO:0000259" key="2">
    <source>
        <dbReference type="Pfam" id="PF07486"/>
    </source>
</evidence>
<evidence type="ECO:0000313" key="3">
    <source>
        <dbReference type="EMBL" id="ATY34236.1"/>
    </source>
</evidence>
<gene>
    <name evidence="3" type="ORF">CVN68_21615</name>
</gene>
<evidence type="ECO:0000313" key="4">
    <source>
        <dbReference type="Proteomes" id="UP000229081"/>
    </source>
</evidence>
<proteinExistence type="predicted"/>
<reference evidence="3 4" key="1">
    <citation type="submission" date="2017-11" db="EMBL/GenBank/DDBJ databases">
        <title>Complete genome sequence of Sphingomonas sp. Strain Cra20, a psychrotolerant potential plant growth promoting rhizobacteria.</title>
        <authorList>
            <person name="Luo Y."/>
        </authorList>
    </citation>
    <scope>NUCLEOTIDE SEQUENCE [LARGE SCALE GENOMIC DNA]</scope>
    <source>
        <strain evidence="3 4">Cra20</strain>
    </source>
</reference>
<accession>A0A2K8MNC5</accession>
<dbReference type="RefSeq" id="WP_100284025.1">
    <property type="nucleotide sequence ID" value="NZ_CP024923.1"/>
</dbReference>
<sequence>MNVRTAEIARQSDPRQALAEGFRERRAIGRQGSVGDNRLERPPQTFPREACRKKSGTNRLRMIGLAALVAGPSAALPTRAQSTLPRPVEDRTRAVECLTLAIAYEAGFESAEGQQAVGEVVLNRARHPSFPKSVCGVVFAGSTLKTGCQFTFTCDGSMRRILPERVMAQSRKIAGEVIDGRLPPLVGDALNYHADYVSPYWAPSLERVTKIGAHIFYRRRGTAIAVLAGRPVSGFAPNAGQAAVPAPVTAPAPAFAPWGLAPPVPAPILQPVGS</sequence>
<dbReference type="InterPro" id="IPR042047">
    <property type="entry name" value="SleB_dom1"/>
</dbReference>
<protein>
    <recommendedName>
        <fullName evidence="2">Cell wall hydrolase SleB domain-containing protein</fullName>
    </recommendedName>
</protein>
<dbReference type="EMBL" id="CP024923">
    <property type="protein sequence ID" value="ATY34236.1"/>
    <property type="molecule type" value="Genomic_DNA"/>
</dbReference>
<evidence type="ECO:0000256" key="1">
    <source>
        <dbReference type="SAM" id="MobiDB-lite"/>
    </source>
</evidence>
<dbReference type="OrthoDB" id="9785345at2"/>
<dbReference type="Gene3D" id="1.10.10.2520">
    <property type="entry name" value="Cell wall hydrolase SleB, domain 1"/>
    <property type="match status" value="1"/>
</dbReference>
<organism evidence="3 4">
    <name type="scientific">Sphingomonas psychrotolerans</name>
    <dbReference type="NCBI Taxonomy" id="1327635"/>
    <lineage>
        <taxon>Bacteria</taxon>
        <taxon>Pseudomonadati</taxon>
        <taxon>Pseudomonadota</taxon>
        <taxon>Alphaproteobacteria</taxon>
        <taxon>Sphingomonadales</taxon>
        <taxon>Sphingomonadaceae</taxon>
        <taxon>Sphingomonas</taxon>
    </lineage>
</organism>
<keyword evidence="4" id="KW-1185">Reference proteome</keyword>
<feature type="domain" description="Cell wall hydrolase SleB" evidence="2">
    <location>
        <begin position="109"/>
        <end position="217"/>
    </location>
</feature>
<dbReference type="GO" id="GO:0016787">
    <property type="term" value="F:hydrolase activity"/>
    <property type="evidence" value="ECO:0007669"/>
    <property type="project" value="InterPro"/>
</dbReference>
<dbReference type="AlphaFoldDB" id="A0A2K8MNC5"/>
<dbReference type="InterPro" id="IPR011105">
    <property type="entry name" value="Cell_wall_hydrolase_SleB"/>
</dbReference>
<name>A0A2K8MNC5_9SPHN</name>